<keyword evidence="2" id="KW-0812">Transmembrane</keyword>
<dbReference type="GO" id="GO:0004930">
    <property type="term" value="F:G protein-coupled receptor activity"/>
    <property type="evidence" value="ECO:0007669"/>
    <property type="project" value="InterPro"/>
</dbReference>
<keyword evidence="3" id="KW-1133">Transmembrane helix</keyword>
<evidence type="ECO:0000256" key="1">
    <source>
        <dbReference type="ARBA" id="ARBA00004141"/>
    </source>
</evidence>
<evidence type="ECO:0000256" key="5">
    <source>
        <dbReference type="ARBA" id="ARBA00023170"/>
    </source>
</evidence>
<dbReference type="InterPro" id="IPR001828">
    <property type="entry name" value="ANF_lig-bd_rcpt"/>
</dbReference>
<organism evidence="8">
    <name type="scientific">Cyprideis torosa</name>
    <dbReference type="NCBI Taxonomy" id="163714"/>
    <lineage>
        <taxon>Eukaryota</taxon>
        <taxon>Metazoa</taxon>
        <taxon>Ecdysozoa</taxon>
        <taxon>Arthropoda</taxon>
        <taxon>Crustacea</taxon>
        <taxon>Oligostraca</taxon>
        <taxon>Ostracoda</taxon>
        <taxon>Podocopa</taxon>
        <taxon>Podocopida</taxon>
        <taxon>Cytherocopina</taxon>
        <taxon>Cytheroidea</taxon>
        <taxon>Cytherideidae</taxon>
        <taxon>Cyprideis</taxon>
    </lineage>
</organism>
<dbReference type="AlphaFoldDB" id="A0A7R8W384"/>
<sequence>MSDDEVFGGRCRPRNLLSTEGRKDKLWMKFALNPLDDPDGPRKPKRIRLEGDFILGGLFPMHERGIVEDCGPIKGERGIQRLEAMLYAIDEINRDPDLLPNVTLGCMILDTCSKDTYALEQSMEFARSFVKQLDEKIYAGTEAEKKYGDYILRNF</sequence>
<evidence type="ECO:0000256" key="2">
    <source>
        <dbReference type="ARBA" id="ARBA00022692"/>
    </source>
</evidence>
<dbReference type="GO" id="GO:0016020">
    <property type="term" value="C:membrane"/>
    <property type="evidence" value="ECO:0007669"/>
    <property type="project" value="UniProtKB-SubCell"/>
</dbReference>
<protein>
    <recommendedName>
        <fullName evidence="7">Receptor ligand binding region domain-containing protein</fullName>
    </recommendedName>
</protein>
<gene>
    <name evidence="8" type="ORF">CTOB1V02_LOCUS894</name>
</gene>
<accession>A0A7R8W384</accession>
<dbReference type="PANTHER" id="PTHR24060">
    <property type="entry name" value="METABOTROPIC GLUTAMATE RECEPTOR"/>
    <property type="match status" value="1"/>
</dbReference>
<evidence type="ECO:0000256" key="4">
    <source>
        <dbReference type="ARBA" id="ARBA00023136"/>
    </source>
</evidence>
<dbReference type="PRINTS" id="PR00248">
    <property type="entry name" value="GPCRMGR"/>
</dbReference>
<reference evidence="8" key="1">
    <citation type="submission" date="2020-11" db="EMBL/GenBank/DDBJ databases">
        <authorList>
            <person name="Tran Van P."/>
        </authorList>
    </citation>
    <scope>NUCLEOTIDE SEQUENCE</scope>
</reference>
<dbReference type="InterPro" id="IPR000337">
    <property type="entry name" value="GPCR_3"/>
</dbReference>
<feature type="domain" description="Receptor ligand binding region" evidence="7">
    <location>
        <begin position="81"/>
        <end position="128"/>
    </location>
</feature>
<keyword evidence="6" id="KW-0325">Glycoprotein</keyword>
<dbReference type="Gene3D" id="3.40.50.2300">
    <property type="match status" value="1"/>
</dbReference>
<name>A0A7R8W384_9CRUS</name>
<proteinExistence type="predicted"/>
<evidence type="ECO:0000256" key="6">
    <source>
        <dbReference type="ARBA" id="ARBA00023180"/>
    </source>
</evidence>
<evidence type="ECO:0000256" key="3">
    <source>
        <dbReference type="ARBA" id="ARBA00022989"/>
    </source>
</evidence>
<dbReference type="OrthoDB" id="425344at2759"/>
<evidence type="ECO:0000313" key="8">
    <source>
        <dbReference type="EMBL" id="CAD7222898.1"/>
    </source>
</evidence>
<keyword evidence="5" id="KW-0675">Receptor</keyword>
<evidence type="ECO:0000259" key="7">
    <source>
        <dbReference type="Pfam" id="PF01094"/>
    </source>
</evidence>
<dbReference type="InterPro" id="IPR028082">
    <property type="entry name" value="Peripla_BP_I"/>
</dbReference>
<dbReference type="InterPro" id="IPR050726">
    <property type="entry name" value="mGluR"/>
</dbReference>
<comment type="subcellular location">
    <subcellularLocation>
        <location evidence="1">Membrane</location>
        <topology evidence="1">Multi-pass membrane protein</topology>
    </subcellularLocation>
</comment>
<dbReference type="EMBL" id="OB660119">
    <property type="protein sequence ID" value="CAD7222898.1"/>
    <property type="molecule type" value="Genomic_DNA"/>
</dbReference>
<dbReference type="Pfam" id="PF01094">
    <property type="entry name" value="ANF_receptor"/>
    <property type="match status" value="1"/>
</dbReference>
<keyword evidence="4" id="KW-0472">Membrane</keyword>
<dbReference type="SUPFAM" id="SSF53822">
    <property type="entry name" value="Periplasmic binding protein-like I"/>
    <property type="match status" value="1"/>
</dbReference>